<keyword evidence="5" id="KW-0862">Zinc</keyword>
<feature type="coiled-coil region" evidence="7">
    <location>
        <begin position="818"/>
        <end position="859"/>
    </location>
</feature>
<evidence type="ECO:0000256" key="3">
    <source>
        <dbReference type="ARBA" id="ARBA00022723"/>
    </source>
</evidence>
<dbReference type="InterPro" id="IPR007810">
    <property type="entry name" value="Pep3/Vps18_beta-prop"/>
</dbReference>
<keyword evidence="3" id="KW-0479">Metal-binding</keyword>
<dbReference type="GO" id="GO:0007040">
    <property type="term" value="P:lysosome organization"/>
    <property type="evidence" value="ECO:0007669"/>
    <property type="project" value="TreeGrafter"/>
</dbReference>
<dbReference type="GO" id="GO:0007032">
    <property type="term" value="P:endosome organization"/>
    <property type="evidence" value="ECO:0007669"/>
    <property type="project" value="TreeGrafter"/>
</dbReference>
<dbReference type="GO" id="GO:0008333">
    <property type="term" value="P:endosome to lysosome transport"/>
    <property type="evidence" value="ECO:0007669"/>
    <property type="project" value="TreeGrafter"/>
</dbReference>
<keyword evidence="4" id="KW-0863">Zinc-finger</keyword>
<evidence type="ECO:0000256" key="2">
    <source>
        <dbReference type="ARBA" id="ARBA00017338"/>
    </source>
</evidence>
<protein>
    <recommendedName>
        <fullName evidence="2">Vacuolar protein sorting-associated protein 18 homolog</fullName>
    </recommendedName>
</protein>
<name>A0A2M4ADJ4_9DIPT</name>
<dbReference type="InterPro" id="IPR058919">
    <property type="entry name" value="Pep3/Vps18_RING_C"/>
</dbReference>
<evidence type="ECO:0000259" key="8">
    <source>
        <dbReference type="Pfam" id="PF05131"/>
    </source>
</evidence>
<dbReference type="EMBL" id="GGFK01005530">
    <property type="protein sequence ID" value="MBW38851.1"/>
    <property type="molecule type" value="Transcribed_RNA"/>
</dbReference>
<dbReference type="PANTHER" id="PTHR23323">
    <property type="entry name" value="VACUOLAR PROTEIN SORTING-ASSOCIATED PROTEIN"/>
    <property type="match status" value="1"/>
</dbReference>
<keyword evidence="7" id="KW-0175">Coiled coil</keyword>
<proteinExistence type="predicted"/>
<organism evidence="10">
    <name type="scientific">Anopheles triannulatus</name>
    <dbReference type="NCBI Taxonomy" id="58253"/>
    <lineage>
        <taxon>Eukaryota</taxon>
        <taxon>Metazoa</taxon>
        <taxon>Ecdysozoa</taxon>
        <taxon>Arthropoda</taxon>
        <taxon>Hexapoda</taxon>
        <taxon>Insecta</taxon>
        <taxon>Pterygota</taxon>
        <taxon>Neoptera</taxon>
        <taxon>Endopterygota</taxon>
        <taxon>Diptera</taxon>
        <taxon>Nematocera</taxon>
        <taxon>Culicoidea</taxon>
        <taxon>Culicidae</taxon>
        <taxon>Anophelinae</taxon>
        <taxon>Anopheles</taxon>
    </lineage>
</organism>
<dbReference type="Pfam" id="PF26148">
    <property type="entry name" value="VPS18_RING_C"/>
    <property type="match status" value="1"/>
</dbReference>
<feature type="domain" description="Pep3/Vps18 beta-propeller" evidence="8">
    <location>
        <begin position="41"/>
        <end position="406"/>
    </location>
</feature>
<dbReference type="GO" id="GO:0008270">
    <property type="term" value="F:zinc ion binding"/>
    <property type="evidence" value="ECO:0007669"/>
    <property type="project" value="UniProtKB-KW"/>
</dbReference>
<dbReference type="AlphaFoldDB" id="A0A2M4ADJ4"/>
<dbReference type="SUPFAM" id="SSF57850">
    <property type="entry name" value="RING/U-box"/>
    <property type="match status" value="1"/>
</dbReference>
<evidence type="ECO:0000256" key="4">
    <source>
        <dbReference type="ARBA" id="ARBA00022771"/>
    </source>
</evidence>
<dbReference type="Pfam" id="PF05131">
    <property type="entry name" value="Pep3_Vps18"/>
    <property type="match status" value="1"/>
</dbReference>
<keyword evidence="6" id="KW-0472">Membrane</keyword>
<dbReference type="GO" id="GO:0048284">
    <property type="term" value="P:organelle fusion"/>
    <property type="evidence" value="ECO:0007669"/>
    <property type="project" value="TreeGrafter"/>
</dbReference>
<dbReference type="GO" id="GO:0030897">
    <property type="term" value="C:HOPS complex"/>
    <property type="evidence" value="ECO:0007669"/>
    <property type="project" value="TreeGrafter"/>
</dbReference>
<evidence type="ECO:0000313" key="10">
    <source>
        <dbReference type="EMBL" id="MBW38851.1"/>
    </source>
</evidence>
<feature type="domain" description="Pep3/Vps18 RING C-terminal" evidence="9">
    <location>
        <begin position="867"/>
        <end position="965"/>
    </location>
</feature>
<evidence type="ECO:0000256" key="7">
    <source>
        <dbReference type="SAM" id="Coils"/>
    </source>
</evidence>
<dbReference type="GO" id="GO:0006904">
    <property type="term" value="P:vesicle docking involved in exocytosis"/>
    <property type="evidence" value="ECO:0007669"/>
    <property type="project" value="TreeGrafter"/>
</dbReference>
<dbReference type="InterPro" id="IPR013083">
    <property type="entry name" value="Znf_RING/FYVE/PHD"/>
</dbReference>
<evidence type="ECO:0000256" key="6">
    <source>
        <dbReference type="ARBA" id="ARBA00023136"/>
    </source>
</evidence>
<comment type="subcellular location">
    <subcellularLocation>
        <location evidence="1">Late endosome membrane</location>
        <topology evidence="1">Peripheral membrane protein</topology>
        <orientation evidence="1">Cytoplasmic side</orientation>
    </subcellularLocation>
</comment>
<accession>A0A2M4ADJ4</accession>
<dbReference type="GO" id="GO:0031902">
    <property type="term" value="C:late endosome membrane"/>
    <property type="evidence" value="ECO:0007669"/>
    <property type="project" value="UniProtKB-SubCell"/>
</dbReference>
<evidence type="ECO:0000256" key="5">
    <source>
        <dbReference type="ARBA" id="ARBA00022833"/>
    </source>
</evidence>
<evidence type="ECO:0000259" key="9">
    <source>
        <dbReference type="Pfam" id="PF26148"/>
    </source>
</evidence>
<evidence type="ECO:0000256" key="1">
    <source>
        <dbReference type="ARBA" id="ARBA00004492"/>
    </source>
</evidence>
<sequence length="984" mass="112683">MTSIFDQYSSALIREMSVDEDANAGPKTSGYVSVRTRKDVPIFSKQKMNLNLPSNIMHMAVQNNWLIILMTNLTILRMNLTQPDKFTEVPIDKFIGGLRPSSIYVDPLGAHTLLTFLPKSTGFSPELMYLQRSSFKPKFVSKLKDQDITAVAFNHLNTSETNTGPILLGTAHGVIWEAEIGIESGDKLAQYNIKQAFDVGNAITGLEFFVKADSRTVNCIILVLTVDQLYKFHSSQSGVTATQEYRTAGFLQNVFNCLLKKEPVGATGTHQLPKLAFNYERDSPKSFSFLTEDAVSHQEIEPSMSQQHFRVQMEQIPNQKGHEMPPPASSHKVTPKRTCPISFVLTDFHVMLLYADHVAAVSLLDHQAVYEEYFVEQYGRLINIVKDIRSNVIFVYSNKMIFRYKIVDESRNAWKLYADRQKFDLALQYCNKNPAHRDIVLVKQAQSYFYAGNYFEAARIFSETTLGFEEVCLKFMQVDGNEALLLYLRNRLSQLKPQEKTQITMLIVWIVQLYLVQISHVSAVSAELATELQQEFDAFMGNKTVMQCVRKNRNSIYDLMSSYGDTHNLTILTTINQEYESVIKQYINQNRYEEALHVLSAQAKSEQTYKFAPILMEVLPKQTVDMLIAHGHRLMDPMKLMSTLLQLDSKEHAQHAVRFLEYRIHSLGCTERAIHNFLIQLYVTYYADQLLTFLESQGKEITLVNYDPHYALRLTLKHGIIQASVFLQCLLEMWIPAVQLALTLEGTAGRQLARQTAGQPFDRDVRKRMWLIIAEHEIKRLGDADVQQALTILNECDLLRIEDLLPYFSDFQKIDHFKEAICNSLKEYNRKIQEQRKDMEESSKSAAKVRSELQKFRNRSVTLGVSDQCDICYAVLLVRPCLVFHCGHKFHADCLERRVMPLLTPEQAKRLKMLKQTLASTQNTTDNTVSAVGSAPPTISHKEKLKSEIENIMLSQCLYCGELMISNLDQPFVQNWQQADNEWD</sequence>
<reference evidence="10" key="1">
    <citation type="submission" date="2018-01" db="EMBL/GenBank/DDBJ databases">
        <title>An insight into the sialome of Amazonian anophelines.</title>
        <authorList>
            <person name="Ribeiro J.M."/>
            <person name="Scarpassa V."/>
            <person name="Calvo E."/>
        </authorList>
    </citation>
    <scope>NUCLEOTIDE SEQUENCE</scope>
    <source>
        <tissue evidence="10">Salivary glands</tissue>
    </source>
</reference>
<dbReference type="Gene3D" id="3.30.40.10">
    <property type="entry name" value="Zinc/RING finger domain, C3HC4 (zinc finger)"/>
    <property type="match status" value="1"/>
</dbReference>
<dbReference type="PANTHER" id="PTHR23323:SF26">
    <property type="entry name" value="VACUOLAR PROTEIN SORTING-ASSOCIATED PROTEIN 18 HOMOLOG"/>
    <property type="match status" value="1"/>
</dbReference>
<dbReference type="GO" id="GO:0030674">
    <property type="term" value="F:protein-macromolecule adaptor activity"/>
    <property type="evidence" value="ECO:0007669"/>
    <property type="project" value="TreeGrafter"/>
</dbReference>